<comment type="caution">
    <text evidence="2">The sequence shown here is derived from an EMBL/GenBank/DDBJ whole genome shotgun (WGS) entry which is preliminary data.</text>
</comment>
<dbReference type="HOGENOM" id="CLU_3416632_0_0_0"/>
<sequence>MRGVGNGLELDPRTMDLTRSHFPMLR</sequence>
<name>A3ZVP8_9BACT</name>
<feature type="region of interest" description="Disordered" evidence="1">
    <location>
        <begin position="1"/>
        <end position="26"/>
    </location>
</feature>
<dbReference type="AlphaFoldDB" id="A3ZVP8"/>
<dbReference type="STRING" id="314230.DSM3645_02923"/>
<dbReference type="Proteomes" id="UP000004358">
    <property type="component" value="Unassembled WGS sequence"/>
</dbReference>
<protein>
    <submittedName>
        <fullName evidence="2">Uncharacterized protein</fullName>
    </submittedName>
</protein>
<accession>A3ZVP8</accession>
<evidence type="ECO:0000256" key="1">
    <source>
        <dbReference type="SAM" id="MobiDB-lite"/>
    </source>
</evidence>
<gene>
    <name evidence="2" type="ORF">DSM3645_02923</name>
</gene>
<evidence type="ECO:0000313" key="3">
    <source>
        <dbReference type="Proteomes" id="UP000004358"/>
    </source>
</evidence>
<evidence type="ECO:0000313" key="2">
    <source>
        <dbReference type="EMBL" id="EAQ79394.1"/>
    </source>
</evidence>
<organism evidence="2 3">
    <name type="scientific">Blastopirellula marina DSM 3645</name>
    <dbReference type="NCBI Taxonomy" id="314230"/>
    <lineage>
        <taxon>Bacteria</taxon>
        <taxon>Pseudomonadati</taxon>
        <taxon>Planctomycetota</taxon>
        <taxon>Planctomycetia</taxon>
        <taxon>Pirellulales</taxon>
        <taxon>Pirellulaceae</taxon>
        <taxon>Blastopirellula</taxon>
    </lineage>
</organism>
<proteinExistence type="predicted"/>
<reference evidence="2 3" key="1">
    <citation type="submission" date="2006-02" db="EMBL/GenBank/DDBJ databases">
        <authorList>
            <person name="Amann R."/>
            <person name="Ferriera S."/>
            <person name="Johnson J."/>
            <person name="Kravitz S."/>
            <person name="Halpern A."/>
            <person name="Remington K."/>
            <person name="Beeson K."/>
            <person name="Tran B."/>
            <person name="Rogers Y.-H."/>
            <person name="Friedman R."/>
            <person name="Venter J.C."/>
        </authorList>
    </citation>
    <scope>NUCLEOTIDE SEQUENCE [LARGE SCALE GENOMIC DNA]</scope>
    <source>
        <strain evidence="2 3">DSM 3645</strain>
    </source>
</reference>
<dbReference type="EMBL" id="AANZ01000014">
    <property type="protein sequence ID" value="EAQ79394.1"/>
    <property type="molecule type" value="Genomic_DNA"/>
</dbReference>
<feature type="compositionally biased region" description="Basic and acidic residues" evidence="1">
    <location>
        <begin position="10"/>
        <end position="19"/>
    </location>
</feature>